<dbReference type="PANTHER" id="PTHR13452:SF10">
    <property type="entry name" value="THUMP DOMAIN-CONTAINING PROTEIN 1"/>
    <property type="match status" value="1"/>
</dbReference>
<reference evidence="2 3" key="1">
    <citation type="journal article" date="2015" name="Genome Biol. Evol.">
        <title>Comparative Genomics of a Bacterivorous Green Alga Reveals Evolutionary Causalities and Consequences of Phago-Mixotrophic Mode of Nutrition.</title>
        <authorList>
            <person name="Burns J.A."/>
            <person name="Paasch A."/>
            <person name="Narechania A."/>
            <person name="Kim E."/>
        </authorList>
    </citation>
    <scope>NUCLEOTIDE SEQUENCE [LARGE SCALE GENOMIC DNA]</scope>
    <source>
        <strain evidence="2 3">PLY_AMNH</strain>
    </source>
</reference>
<feature type="region of interest" description="Disordered" evidence="1">
    <location>
        <begin position="1"/>
        <end position="20"/>
    </location>
</feature>
<keyword evidence="3" id="KW-1185">Reference proteome</keyword>
<proteinExistence type="predicted"/>
<organism evidence="2 3">
    <name type="scientific">Cymbomonas tetramitiformis</name>
    <dbReference type="NCBI Taxonomy" id="36881"/>
    <lineage>
        <taxon>Eukaryota</taxon>
        <taxon>Viridiplantae</taxon>
        <taxon>Chlorophyta</taxon>
        <taxon>Pyramimonadophyceae</taxon>
        <taxon>Pyramimonadales</taxon>
        <taxon>Pyramimonadaceae</taxon>
        <taxon>Cymbomonas</taxon>
    </lineage>
</organism>
<comment type="caution">
    <text evidence="2">The sequence shown here is derived from an EMBL/GenBank/DDBJ whole genome shotgun (WGS) entry which is preliminary data.</text>
</comment>
<dbReference type="EMBL" id="LGRX02019782">
    <property type="protein sequence ID" value="KAK3258140.1"/>
    <property type="molecule type" value="Genomic_DNA"/>
</dbReference>
<evidence type="ECO:0000256" key="1">
    <source>
        <dbReference type="SAM" id="MobiDB-lite"/>
    </source>
</evidence>
<dbReference type="SUPFAM" id="SSF143437">
    <property type="entry name" value="THUMP domain-like"/>
    <property type="match status" value="1"/>
</dbReference>
<dbReference type="Gene3D" id="3.30.2300.10">
    <property type="entry name" value="THUMP superfamily"/>
    <property type="match status" value="1"/>
</dbReference>
<accession>A0AAE0KRU8</accession>
<dbReference type="PANTHER" id="PTHR13452">
    <property type="entry name" value="THUMP DOMAIN CONTAINING PROTEIN 1-RELATED"/>
    <property type="match status" value="1"/>
</dbReference>
<dbReference type="GO" id="GO:0006400">
    <property type="term" value="P:tRNA modification"/>
    <property type="evidence" value="ECO:0007669"/>
    <property type="project" value="InterPro"/>
</dbReference>
<dbReference type="Proteomes" id="UP001190700">
    <property type="component" value="Unassembled WGS sequence"/>
</dbReference>
<dbReference type="GO" id="GO:0003723">
    <property type="term" value="F:RNA binding"/>
    <property type="evidence" value="ECO:0007669"/>
    <property type="project" value="InterPro"/>
</dbReference>
<evidence type="ECO:0000313" key="3">
    <source>
        <dbReference type="Proteomes" id="UP001190700"/>
    </source>
</evidence>
<sequence length="265" mass="29532">MSEPVGECPKLDEQPQMAQETTTIKEPVHPIADGTSCGFLVTAPRHKHSAANEAIYLLTAFCTQGTGNQDTRSCFEEVVLPDVSGCEFIKLNTEKCAEIGCEVSPSKIGFELMGSLDSSKGPCERWNATKDIARLLPVERICARVDKHDTLKDFIAHRFPETLEDPSAPPPKFSVQYEEHSTGALHVEHDVQAKIIADMVPAIYPVDIRNPEYTILVIDVSNMCMMSVVKDWNKLYHYNVNMLGRVHQLAGYRLPAEIDESVNMQ</sequence>
<protein>
    <submittedName>
        <fullName evidence="2">Uncharacterized protein</fullName>
    </submittedName>
</protein>
<dbReference type="CDD" id="cd11717">
    <property type="entry name" value="THUMP_THUMPD1_like"/>
    <property type="match status" value="1"/>
</dbReference>
<evidence type="ECO:0000313" key="2">
    <source>
        <dbReference type="EMBL" id="KAK3258140.1"/>
    </source>
</evidence>
<dbReference type="AlphaFoldDB" id="A0AAE0KRU8"/>
<dbReference type="InterPro" id="IPR040183">
    <property type="entry name" value="THUMPD1-like"/>
</dbReference>
<gene>
    <name evidence="2" type="ORF">CYMTET_32797</name>
</gene>
<name>A0AAE0KRU8_9CHLO</name>